<feature type="transmembrane region" description="Helical" evidence="8">
    <location>
        <begin position="24"/>
        <end position="48"/>
    </location>
</feature>
<dbReference type="GeneID" id="18927224"/>
<dbReference type="EMBL" id="GL883090">
    <property type="protein sequence ID" value="EGG12732.1"/>
    <property type="molecule type" value="Genomic_DNA"/>
</dbReference>
<dbReference type="eggNOG" id="KOG0777">
    <property type="taxonomic scope" value="Eukaryota"/>
</dbReference>
<evidence type="ECO:0000313" key="10">
    <source>
        <dbReference type="Proteomes" id="UP000001072"/>
    </source>
</evidence>
<dbReference type="RefSeq" id="XP_007403670.1">
    <property type="nucleotide sequence ID" value="XM_007403608.1"/>
</dbReference>
<dbReference type="GO" id="GO:0008299">
    <property type="term" value="P:isoprenoid biosynthetic process"/>
    <property type="evidence" value="ECO:0007669"/>
    <property type="project" value="InterPro"/>
</dbReference>
<keyword evidence="4" id="KW-0460">Magnesium</keyword>
<comment type="similarity">
    <text evidence="2 6">Belongs to the FPP/GGPP synthase family.</text>
</comment>
<comment type="cofactor">
    <cofactor evidence="1">
        <name>Mg(2+)</name>
        <dbReference type="ChEBI" id="CHEBI:18420"/>
    </cofactor>
</comment>
<sequence>MSIYDDIYKHFPTINEWSEPDEKVYLVISFFITASSLRIIFCFFEIILEPYTYLGINTDKELPAMVTKAFNHWYQVPRPALDIILKIVGPTHAASLLIDDIQDDSDLRKGKPVAHTVYGVAQTINTATYVVFDAYRNISKLTLFLKSPETTDLGSIIDDEIVALHRGQGKDLYWRDSLICPTEEEYLRMIHNKTGAMFRLPIKLLQALSPVESLPDCFSLVNIIGILAQIQNDLLSLSRDFTEDKGFCEDFSEGKFSFPIIHAVKADSSNSLLMDTLRSRPKDEATKRKALRYMNDQTKSLDHAFDVICKLEKTAKEESEKLGGNPELSSILELIHSPSTPDIDDQ</sequence>
<keyword evidence="8" id="KW-0472">Membrane</keyword>
<evidence type="ECO:0000256" key="2">
    <source>
        <dbReference type="ARBA" id="ARBA00006706"/>
    </source>
</evidence>
<evidence type="ECO:0000256" key="5">
    <source>
        <dbReference type="ARBA" id="ARBA00023239"/>
    </source>
</evidence>
<dbReference type="Proteomes" id="UP000001072">
    <property type="component" value="Unassembled WGS sequence"/>
</dbReference>
<dbReference type="KEGG" id="mlr:MELLADRAFT_32660"/>
<keyword evidence="8" id="KW-1133">Transmembrane helix</keyword>
<reference evidence="10" key="1">
    <citation type="journal article" date="2011" name="Proc. Natl. Acad. Sci. U.S.A.">
        <title>Obligate biotrophy features unraveled by the genomic analysis of rust fungi.</title>
        <authorList>
            <person name="Duplessis S."/>
            <person name="Cuomo C.A."/>
            <person name="Lin Y.-C."/>
            <person name="Aerts A."/>
            <person name="Tisserant E."/>
            <person name="Veneault-Fourrey C."/>
            <person name="Joly D.L."/>
            <person name="Hacquard S."/>
            <person name="Amselem J."/>
            <person name="Cantarel B.L."/>
            <person name="Chiu R."/>
            <person name="Coutinho P.M."/>
            <person name="Feau N."/>
            <person name="Field M."/>
            <person name="Frey P."/>
            <person name="Gelhaye E."/>
            <person name="Goldberg J."/>
            <person name="Grabherr M.G."/>
            <person name="Kodira C.D."/>
            <person name="Kohler A."/>
            <person name="Kuees U."/>
            <person name="Lindquist E.A."/>
            <person name="Lucas S.M."/>
            <person name="Mago R."/>
            <person name="Mauceli E."/>
            <person name="Morin E."/>
            <person name="Murat C."/>
            <person name="Pangilinan J.L."/>
            <person name="Park R."/>
            <person name="Pearson M."/>
            <person name="Quesneville H."/>
            <person name="Rouhier N."/>
            <person name="Sakthikumar S."/>
            <person name="Salamov A.A."/>
            <person name="Schmutz J."/>
            <person name="Selles B."/>
            <person name="Shapiro H."/>
            <person name="Tanguay P."/>
            <person name="Tuskan G.A."/>
            <person name="Henrissat B."/>
            <person name="Van de Peer Y."/>
            <person name="Rouze P."/>
            <person name="Ellis J.G."/>
            <person name="Dodds P.N."/>
            <person name="Schein J.E."/>
            <person name="Zhong S."/>
            <person name="Hamelin R.C."/>
            <person name="Grigoriev I.V."/>
            <person name="Szabo L.J."/>
            <person name="Martin F."/>
        </authorList>
    </citation>
    <scope>NUCLEOTIDE SEQUENCE [LARGE SCALE GENOMIC DNA]</scope>
    <source>
        <strain evidence="10">98AG31 / pathotype 3-4-7</strain>
    </source>
</reference>
<dbReference type="OrthoDB" id="6921389at2759"/>
<dbReference type="Gene3D" id="1.10.600.10">
    <property type="entry name" value="Farnesyl Diphosphate Synthase"/>
    <property type="match status" value="1"/>
</dbReference>
<evidence type="ECO:0000256" key="6">
    <source>
        <dbReference type="RuleBase" id="RU004466"/>
    </source>
</evidence>
<dbReference type="AlphaFoldDB" id="F4R435"/>
<dbReference type="PANTHER" id="PTHR12001">
    <property type="entry name" value="GERANYLGERANYL PYROPHOSPHATE SYNTHASE"/>
    <property type="match status" value="1"/>
</dbReference>
<evidence type="ECO:0000256" key="7">
    <source>
        <dbReference type="SAM" id="MobiDB-lite"/>
    </source>
</evidence>
<name>F4R435_MELLP</name>
<keyword evidence="3" id="KW-0479">Metal-binding</keyword>
<keyword evidence="8" id="KW-0812">Transmembrane</keyword>
<keyword evidence="6" id="KW-0808">Transferase</keyword>
<proteinExistence type="inferred from homology"/>
<dbReference type="CDD" id="cd00867">
    <property type="entry name" value="Trans_IPPS"/>
    <property type="match status" value="1"/>
</dbReference>
<dbReference type="STRING" id="747676.F4R435"/>
<keyword evidence="5" id="KW-0456">Lyase</keyword>
<dbReference type="VEuPathDB" id="FungiDB:MELLADRAFT_32660"/>
<accession>F4R435</accession>
<organism evidence="10">
    <name type="scientific">Melampsora larici-populina (strain 98AG31 / pathotype 3-4-7)</name>
    <name type="common">Poplar leaf rust fungus</name>
    <dbReference type="NCBI Taxonomy" id="747676"/>
    <lineage>
        <taxon>Eukaryota</taxon>
        <taxon>Fungi</taxon>
        <taxon>Dikarya</taxon>
        <taxon>Basidiomycota</taxon>
        <taxon>Pucciniomycotina</taxon>
        <taxon>Pucciniomycetes</taxon>
        <taxon>Pucciniales</taxon>
        <taxon>Melampsoraceae</taxon>
        <taxon>Melampsora</taxon>
    </lineage>
</organism>
<dbReference type="PANTHER" id="PTHR12001:SF44">
    <property type="entry name" value="GERANYLGERANYL PYROPHOSPHATE SYNTHASE"/>
    <property type="match status" value="1"/>
</dbReference>
<evidence type="ECO:0008006" key="11">
    <source>
        <dbReference type="Google" id="ProtNLM"/>
    </source>
</evidence>
<evidence type="ECO:0000313" key="9">
    <source>
        <dbReference type="EMBL" id="EGG12732.1"/>
    </source>
</evidence>
<protein>
    <recommendedName>
        <fullName evidence="11">Geranylgeranyl pyrophosphate synthase</fullName>
    </recommendedName>
</protein>
<evidence type="ECO:0000256" key="3">
    <source>
        <dbReference type="ARBA" id="ARBA00022723"/>
    </source>
</evidence>
<evidence type="ECO:0000256" key="4">
    <source>
        <dbReference type="ARBA" id="ARBA00022842"/>
    </source>
</evidence>
<evidence type="ECO:0000256" key="8">
    <source>
        <dbReference type="SAM" id="Phobius"/>
    </source>
</evidence>
<dbReference type="GO" id="GO:0004659">
    <property type="term" value="F:prenyltransferase activity"/>
    <property type="evidence" value="ECO:0007669"/>
    <property type="project" value="InterPro"/>
</dbReference>
<dbReference type="HOGENOM" id="CLU_014015_6_0_1"/>
<dbReference type="GO" id="GO:0046872">
    <property type="term" value="F:metal ion binding"/>
    <property type="evidence" value="ECO:0007669"/>
    <property type="project" value="UniProtKB-KW"/>
</dbReference>
<gene>
    <name evidence="9" type="ORF">MELLADRAFT_32660</name>
</gene>
<keyword evidence="10" id="KW-1185">Reference proteome</keyword>
<evidence type="ECO:0000256" key="1">
    <source>
        <dbReference type="ARBA" id="ARBA00001946"/>
    </source>
</evidence>
<dbReference type="InterPro" id="IPR008949">
    <property type="entry name" value="Isoprenoid_synthase_dom_sf"/>
</dbReference>
<dbReference type="InParanoid" id="F4R435"/>
<dbReference type="GO" id="GO:0016829">
    <property type="term" value="F:lyase activity"/>
    <property type="evidence" value="ECO:0007669"/>
    <property type="project" value="UniProtKB-KW"/>
</dbReference>
<dbReference type="SFLD" id="SFLDS00005">
    <property type="entry name" value="Isoprenoid_Synthase_Type_I"/>
    <property type="match status" value="1"/>
</dbReference>
<dbReference type="SUPFAM" id="SSF48576">
    <property type="entry name" value="Terpenoid synthases"/>
    <property type="match status" value="1"/>
</dbReference>
<dbReference type="Pfam" id="PF00348">
    <property type="entry name" value="polyprenyl_synt"/>
    <property type="match status" value="1"/>
</dbReference>
<feature type="region of interest" description="Disordered" evidence="7">
    <location>
        <begin position="316"/>
        <end position="346"/>
    </location>
</feature>
<dbReference type="InterPro" id="IPR000092">
    <property type="entry name" value="Polyprenyl_synt"/>
</dbReference>